<organism evidence="3 4">
    <name type="scientific">Lentilactobacillus kisonensis DSM 19906 = JCM 15041</name>
    <dbReference type="NCBI Taxonomy" id="1423766"/>
    <lineage>
        <taxon>Bacteria</taxon>
        <taxon>Bacillati</taxon>
        <taxon>Bacillota</taxon>
        <taxon>Bacilli</taxon>
        <taxon>Lactobacillales</taxon>
        <taxon>Lactobacillaceae</taxon>
        <taxon>Lentilactobacillus</taxon>
    </lineage>
</organism>
<feature type="domain" description="HTH cro/C1-type" evidence="2">
    <location>
        <begin position="5"/>
        <end position="59"/>
    </location>
</feature>
<dbReference type="PANTHER" id="PTHR46558:SF4">
    <property type="entry name" value="DNA-BIDING PHAGE PROTEIN"/>
    <property type="match status" value="1"/>
</dbReference>
<dbReference type="PANTHER" id="PTHR46558">
    <property type="entry name" value="TRACRIPTIONAL REGULATORY PROTEIN-RELATED-RELATED"/>
    <property type="match status" value="1"/>
</dbReference>
<comment type="caution">
    <text evidence="3">The sequence shown here is derived from an EMBL/GenBank/DDBJ whole genome shotgun (WGS) entry which is preliminary data.</text>
</comment>
<proteinExistence type="predicted"/>
<reference evidence="3 4" key="1">
    <citation type="journal article" date="2015" name="Genome Announc.">
        <title>Expanding the biotechnology potential of lactobacilli through comparative genomics of 213 strains and associated genera.</title>
        <authorList>
            <person name="Sun Z."/>
            <person name="Harris H.M."/>
            <person name="McCann A."/>
            <person name="Guo C."/>
            <person name="Argimon S."/>
            <person name="Zhang W."/>
            <person name="Yang X."/>
            <person name="Jeffery I.B."/>
            <person name="Cooney J.C."/>
            <person name="Kagawa T.F."/>
            <person name="Liu W."/>
            <person name="Song Y."/>
            <person name="Salvetti E."/>
            <person name="Wrobel A."/>
            <person name="Rasinkangas P."/>
            <person name="Parkhill J."/>
            <person name="Rea M.C."/>
            <person name="O'Sullivan O."/>
            <person name="Ritari J."/>
            <person name="Douillard F.P."/>
            <person name="Paul Ross R."/>
            <person name="Yang R."/>
            <person name="Briner A.E."/>
            <person name="Felis G.E."/>
            <person name="de Vos W.M."/>
            <person name="Barrangou R."/>
            <person name="Klaenhammer T.R."/>
            <person name="Caufield P.W."/>
            <person name="Cui Y."/>
            <person name="Zhang H."/>
            <person name="O'Toole P.W."/>
        </authorList>
    </citation>
    <scope>NUCLEOTIDE SEQUENCE [LARGE SCALE GENOMIC DNA]</scope>
    <source>
        <strain evidence="3 4">DSM 19906</strain>
    </source>
</reference>
<dbReference type="Pfam" id="PF01381">
    <property type="entry name" value="HTH_3"/>
    <property type="match status" value="1"/>
</dbReference>
<dbReference type="InterPro" id="IPR001387">
    <property type="entry name" value="Cro/C1-type_HTH"/>
</dbReference>
<evidence type="ECO:0000259" key="2">
    <source>
        <dbReference type="PROSITE" id="PS50943"/>
    </source>
</evidence>
<dbReference type="InterPro" id="IPR010982">
    <property type="entry name" value="Lambda_DNA-bd_dom_sf"/>
</dbReference>
<evidence type="ECO:0000313" key="4">
    <source>
        <dbReference type="Proteomes" id="UP000051439"/>
    </source>
</evidence>
<dbReference type="AlphaFoldDB" id="A0A0R1NXA1"/>
<keyword evidence="4" id="KW-1185">Reference proteome</keyword>
<dbReference type="Gene3D" id="1.10.260.40">
    <property type="entry name" value="lambda repressor-like DNA-binding domains"/>
    <property type="match status" value="1"/>
</dbReference>
<keyword evidence="1" id="KW-0238">DNA-binding</keyword>
<dbReference type="EMBL" id="AZEB01000014">
    <property type="protein sequence ID" value="KRL21555.1"/>
    <property type="molecule type" value="Genomic_DNA"/>
</dbReference>
<dbReference type="CDD" id="cd00093">
    <property type="entry name" value="HTH_XRE"/>
    <property type="match status" value="1"/>
</dbReference>
<accession>A0A0R1NXA1</accession>
<sequence length="64" mass="7406">MKNKIRELRKHQQITQSQLAVLCHVSRQTISMIENNHYDPTLKLALKLSETLGVTVNDLFLSEE</sequence>
<dbReference type="PROSITE" id="PS50943">
    <property type="entry name" value="HTH_CROC1"/>
    <property type="match status" value="1"/>
</dbReference>
<dbReference type="PATRIC" id="fig|1423766.4.peg.749"/>
<dbReference type="Proteomes" id="UP000051439">
    <property type="component" value="Unassembled WGS sequence"/>
</dbReference>
<dbReference type="SUPFAM" id="SSF47413">
    <property type="entry name" value="lambda repressor-like DNA-binding domains"/>
    <property type="match status" value="1"/>
</dbReference>
<name>A0A0R1NXA1_9LACO</name>
<dbReference type="GO" id="GO:0003677">
    <property type="term" value="F:DNA binding"/>
    <property type="evidence" value="ECO:0007669"/>
    <property type="project" value="UniProtKB-KW"/>
</dbReference>
<protein>
    <recommendedName>
        <fullName evidence="2">HTH cro/C1-type domain-containing protein</fullName>
    </recommendedName>
</protein>
<gene>
    <name evidence="3" type="ORF">FC98_GL000731</name>
</gene>
<dbReference type="SMART" id="SM00530">
    <property type="entry name" value="HTH_XRE"/>
    <property type="match status" value="1"/>
</dbReference>
<evidence type="ECO:0000256" key="1">
    <source>
        <dbReference type="ARBA" id="ARBA00023125"/>
    </source>
</evidence>
<dbReference type="RefSeq" id="WP_008855507.1">
    <property type="nucleotide sequence ID" value="NZ_AZEB01000014.1"/>
</dbReference>
<evidence type="ECO:0000313" key="3">
    <source>
        <dbReference type="EMBL" id="KRL21555.1"/>
    </source>
</evidence>